<evidence type="ECO:0000256" key="2">
    <source>
        <dbReference type="ARBA" id="ARBA00022801"/>
    </source>
</evidence>
<feature type="active site" evidence="4">
    <location>
        <position position="126"/>
    </location>
</feature>
<dbReference type="InterPro" id="IPR029058">
    <property type="entry name" value="AB_hydrolase_fold"/>
</dbReference>
<feature type="active site" evidence="4">
    <location>
        <position position="288"/>
    </location>
</feature>
<name>A0AAV5QZF5_PICKL</name>
<keyword evidence="2 3" id="KW-0378">Hydrolase</keyword>
<feature type="active site" evidence="4">
    <location>
        <position position="152"/>
    </location>
</feature>
<dbReference type="SUPFAM" id="SSF53474">
    <property type="entry name" value="alpha/beta-Hydrolases"/>
    <property type="match status" value="1"/>
</dbReference>
<dbReference type="Proteomes" id="UP001378960">
    <property type="component" value="Unassembled WGS sequence"/>
</dbReference>
<dbReference type="AlphaFoldDB" id="A0AAV5QZF5"/>
<comment type="caution">
    <text evidence="6">The sequence shown here is derived from an EMBL/GenBank/DDBJ whole genome shotgun (WGS) entry which is preliminary data.</text>
</comment>
<evidence type="ECO:0000313" key="6">
    <source>
        <dbReference type="EMBL" id="GMM44579.1"/>
    </source>
</evidence>
<evidence type="ECO:0000256" key="1">
    <source>
        <dbReference type="ARBA" id="ARBA00022487"/>
    </source>
</evidence>
<dbReference type="PIRSF" id="PIRSF022950">
    <property type="entry name" value="PPase_methylesterase_euk"/>
    <property type="match status" value="1"/>
</dbReference>
<keyword evidence="1 3" id="KW-0719">Serine esterase</keyword>
<dbReference type="EC" id="3.1.1.-" evidence="3"/>
<dbReference type="Gene3D" id="3.40.50.1820">
    <property type="entry name" value="alpha/beta hydrolase"/>
    <property type="match status" value="1"/>
</dbReference>
<evidence type="ECO:0000313" key="7">
    <source>
        <dbReference type="Proteomes" id="UP001378960"/>
    </source>
</evidence>
<reference evidence="6 7" key="1">
    <citation type="journal article" date="2023" name="Elife">
        <title>Identification of key yeast species and microbe-microbe interactions impacting larval growth of Drosophila in the wild.</title>
        <authorList>
            <person name="Mure A."/>
            <person name="Sugiura Y."/>
            <person name="Maeda R."/>
            <person name="Honda K."/>
            <person name="Sakurai N."/>
            <person name="Takahashi Y."/>
            <person name="Watada M."/>
            <person name="Katoh T."/>
            <person name="Gotoh A."/>
            <person name="Gotoh Y."/>
            <person name="Taniguchi I."/>
            <person name="Nakamura K."/>
            <person name="Hayashi T."/>
            <person name="Katayama T."/>
            <person name="Uemura T."/>
            <person name="Hattori Y."/>
        </authorList>
    </citation>
    <scope>NUCLEOTIDE SEQUENCE [LARGE SCALE GENOMIC DNA]</scope>
    <source>
        <strain evidence="6 7">PK-24</strain>
    </source>
</reference>
<comment type="similarity">
    <text evidence="3">Belongs to the AB hydrolase superfamily.</text>
</comment>
<evidence type="ECO:0000256" key="3">
    <source>
        <dbReference type="PIRNR" id="PIRNR022950"/>
    </source>
</evidence>
<evidence type="ECO:0000256" key="4">
    <source>
        <dbReference type="PIRSR" id="PIRSR022950-1"/>
    </source>
</evidence>
<dbReference type="PANTHER" id="PTHR14189">
    <property type="entry name" value="PROTEIN PHOSPHATASE METHYLESTERASE-1 RELATED"/>
    <property type="match status" value="1"/>
</dbReference>
<sequence length="345" mass="39357">MSDDLDITMSIYKDSNNYKFQTFFKVPSFDSTPIIFVAHHGAGSTHATFDNLSLKLSHNAQSLNYSSTPGFFSFDIRGHGMTNLLNDNTSNYTLSIDQLIEDFKFVLSHFLQSLPYNPIIILLGHSLGGSVLTKFLYNNQSINNIHGLIIIDTVEEIAINSLNLMNNYILKLPKSFNSSIDAINYFTSSNLINNKSSALLSIPSLLKKDPLSNNYKFITDLSLTKPFWFNWFINSSESFIKISNKFPKLLILANNDNYLDKFLIIGQMNGSYQLKIFNNLIESSKIGHFIHEDIPNNLSITLLDFIERNNYKNFHKLNKNNEIGNNGINENDLILKLNKKWNVQQ</sequence>
<feature type="domain" description="Serine aminopeptidase S33" evidence="5">
    <location>
        <begin position="70"/>
        <end position="175"/>
    </location>
</feature>
<dbReference type="GO" id="GO:0051723">
    <property type="term" value="F:protein methylesterase activity"/>
    <property type="evidence" value="ECO:0007669"/>
    <property type="project" value="InterPro"/>
</dbReference>
<keyword evidence="6" id="KW-0689">Ribosomal protein</keyword>
<dbReference type="GO" id="GO:0005840">
    <property type="term" value="C:ribosome"/>
    <property type="evidence" value="ECO:0007669"/>
    <property type="project" value="UniProtKB-KW"/>
</dbReference>
<proteinExistence type="inferred from homology"/>
<dbReference type="InterPro" id="IPR016812">
    <property type="entry name" value="PPase_methylesterase_euk"/>
</dbReference>
<gene>
    <name evidence="6" type="ORF">DAPK24_011540</name>
</gene>
<comment type="function">
    <text evidence="3">Demethylates proteins that have been reversibly carboxymethylated.</text>
</comment>
<dbReference type="PANTHER" id="PTHR14189:SF0">
    <property type="entry name" value="PROTEIN PHOSPHATASE METHYLESTERASE 1"/>
    <property type="match status" value="1"/>
</dbReference>
<evidence type="ECO:0000259" key="5">
    <source>
        <dbReference type="Pfam" id="PF12146"/>
    </source>
</evidence>
<organism evidence="6 7">
    <name type="scientific">Pichia kluyveri</name>
    <name type="common">Yeast</name>
    <dbReference type="NCBI Taxonomy" id="36015"/>
    <lineage>
        <taxon>Eukaryota</taxon>
        <taxon>Fungi</taxon>
        <taxon>Dikarya</taxon>
        <taxon>Ascomycota</taxon>
        <taxon>Saccharomycotina</taxon>
        <taxon>Pichiomycetes</taxon>
        <taxon>Pichiales</taxon>
        <taxon>Pichiaceae</taxon>
        <taxon>Pichia</taxon>
    </lineage>
</organism>
<keyword evidence="7" id="KW-1185">Reference proteome</keyword>
<dbReference type="EMBL" id="BTGB01000001">
    <property type="protein sequence ID" value="GMM44579.1"/>
    <property type="molecule type" value="Genomic_DNA"/>
</dbReference>
<accession>A0AAV5QZF5</accession>
<dbReference type="InterPro" id="IPR022742">
    <property type="entry name" value="Hydrolase_4"/>
</dbReference>
<protein>
    <recommendedName>
        <fullName evidence="3">Protein phosphatase methylesterase 1</fullName>
        <shortName evidence="3">PME-1</shortName>
        <ecNumber evidence="3">3.1.1.-</ecNumber>
    </recommendedName>
</protein>
<dbReference type="Pfam" id="PF12146">
    <property type="entry name" value="Hydrolase_4"/>
    <property type="match status" value="1"/>
</dbReference>
<keyword evidence="6" id="KW-0687">Ribonucleoprotein</keyword>